<evidence type="ECO:0000256" key="5">
    <source>
        <dbReference type="SAM" id="MobiDB-lite"/>
    </source>
</evidence>
<dbReference type="GO" id="GO:0005634">
    <property type="term" value="C:nucleus"/>
    <property type="evidence" value="ECO:0007669"/>
    <property type="project" value="UniProtKB-SubCell"/>
</dbReference>
<sequence>MACRCRKLTVVNLDPERKRSGGLRTKQAGRGSCRGTPFARNEMGFLLKEALRTLSSRNRWSYAVFWKIGCNNSKFLIWEDYYYEPLPSPFPQRTVGMSNFPYRDGEGYWFSSESQIQEEDRVCALINKMMENNSVSIAGEGLVGRTAFTGNYQWILLNNFTGDAYPPEVYPELHDQFLAGMQTVAVIPVHPHGVVQLGSFLPIMEDIGFVNDVKNLILRLGCVPGALLSEDYSAKVSNEKFAGPMTVDPPVITSNCTPSAANGVNQLNNSPLASRPVAQPPHPLRGEINNYHGSVLAPQTHKPNQIFDSICQPKSHSMIKTNVCGQPKKTVVEAEAKVIPANFGSCLQQHSVYNTRSAFNELASFNQSNLSDCSLKYMEQQTSGVGRQSHVNPNMNPSSVLNMSQLKADRGQILEQSQSSGSTSLLGGIPICSGSNLLRTNMINCSVSNPLKVSASDCSGTHKVGFGIQNNNSTTNAGLCSVPNLTNQSLTSHVNLEGSGQRNLPIDLKNASNALASTDQRIDDDFPQALKIPSLHLEEHVHMGDQFPDFVQDCLNKDVTNQHMMKMNVKHEEAYTQLPSGDDLFDVLGVDFKRRLLNGNWNKLLATDSDASKDNLDKKATCMNLQGVGPDNSYSVNEAISDSGIFSGTGTDHLLDAVVSKAQSAAKQNSDEMSCRTTLTRISTTSVPSPACKQVMSDHVVQRGLFDFPKTGVKTAAVETSSIRSGCSKDDAGTCSQTTSIYGSKLSSWVENGSNVKRESSVSTGYSKRPDEVCKPNRKRLKPGENPRPRPKDRQMIQDRVKELREIVPNGAKCSIDALLEKTIKHMLFLQSVTKHADKLKQTGESKIVSKEGGLLLKDNFEGGATWAYEVGSQSMVCPIIVEDLNPPRQMLVEMLCEERGFFLEIADLIRGLGLTILKGVMEARNDKIWARFAVEANRDVTRMEIFMSLVRLLDQTVKGGASSSNAMDNNMMVYHSLPQATQIPATGRPSSLQ</sequence>
<feature type="domain" description="BHLH" evidence="6">
    <location>
        <begin position="781"/>
        <end position="830"/>
    </location>
</feature>
<evidence type="ECO:0000256" key="3">
    <source>
        <dbReference type="ARBA" id="ARBA00023163"/>
    </source>
</evidence>
<feature type="non-terminal residue" evidence="7">
    <location>
        <position position="1"/>
    </location>
</feature>
<evidence type="ECO:0000313" key="8">
    <source>
        <dbReference type="Proteomes" id="UP000257109"/>
    </source>
</evidence>
<organism evidence="7 8">
    <name type="scientific">Mucuna pruriens</name>
    <name type="common">Velvet bean</name>
    <name type="synonym">Dolichos pruriens</name>
    <dbReference type="NCBI Taxonomy" id="157652"/>
    <lineage>
        <taxon>Eukaryota</taxon>
        <taxon>Viridiplantae</taxon>
        <taxon>Streptophyta</taxon>
        <taxon>Embryophyta</taxon>
        <taxon>Tracheophyta</taxon>
        <taxon>Spermatophyta</taxon>
        <taxon>Magnoliopsida</taxon>
        <taxon>eudicotyledons</taxon>
        <taxon>Gunneridae</taxon>
        <taxon>Pentapetalae</taxon>
        <taxon>rosids</taxon>
        <taxon>fabids</taxon>
        <taxon>Fabales</taxon>
        <taxon>Fabaceae</taxon>
        <taxon>Papilionoideae</taxon>
        <taxon>50 kb inversion clade</taxon>
        <taxon>NPAAA clade</taxon>
        <taxon>indigoferoid/millettioid clade</taxon>
        <taxon>Phaseoleae</taxon>
        <taxon>Mucuna</taxon>
    </lineage>
</organism>
<dbReference type="OrthoDB" id="1883654at2759"/>
<evidence type="ECO:0000313" key="7">
    <source>
        <dbReference type="EMBL" id="RDX76553.1"/>
    </source>
</evidence>
<comment type="subcellular location">
    <subcellularLocation>
        <location evidence="1">Nucleus</location>
    </subcellularLocation>
</comment>
<dbReference type="InterPro" id="IPR011598">
    <property type="entry name" value="bHLH_dom"/>
</dbReference>
<proteinExistence type="predicted"/>
<evidence type="ECO:0000256" key="1">
    <source>
        <dbReference type="ARBA" id="ARBA00004123"/>
    </source>
</evidence>
<dbReference type="STRING" id="157652.A0A371FEM0"/>
<accession>A0A371FEM0</accession>
<keyword evidence="8" id="KW-1185">Reference proteome</keyword>
<dbReference type="InterPro" id="IPR043561">
    <property type="entry name" value="LHW-like"/>
</dbReference>
<keyword evidence="4" id="KW-0539">Nucleus</keyword>
<evidence type="ECO:0000256" key="2">
    <source>
        <dbReference type="ARBA" id="ARBA00023015"/>
    </source>
</evidence>
<dbReference type="PANTHER" id="PTHR46196:SF4">
    <property type="entry name" value="TRANSCRIPTION FACTOR LHW"/>
    <property type="match status" value="1"/>
</dbReference>
<dbReference type="CDD" id="cd18915">
    <property type="entry name" value="bHLH_AtLHW_like"/>
    <property type="match status" value="1"/>
</dbReference>
<evidence type="ECO:0000259" key="6">
    <source>
        <dbReference type="PROSITE" id="PS50888"/>
    </source>
</evidence>
<feature type="compositionally biased region" description="Polar residues" evidence="5">
    <location>
        <begin position="753"/>
        <end position="766"/>
    </location>
</feature>
<feature type="region of interest" description="Disordered" evidence="5">
    <location>
        <begin position="753"/>
        <end position="795"/>
    </location>
</feature>
<reference evidence="7" key="1">
    <citation type="submission" date="2018-05" db="EMBL/GenBank/DDBJ databases">
        <title>Draft genome of Mucuna pruriens seed.</title>
        <authorList>
            <person name="Nnadi N.E."/>
            <person name="Vos R."/>
            <person name="Hasami M.H."/>
            <person name="Devisetty U.K."/>
            <person name="Aguiy J.C."/>
        </authorList>
    </citation>
    <scope>NUCLEOTIDE SEQUENCE [LARGE SCALE GENOMIC DNA]</scope>
    <source>
        <strain evidence="7">JCA_2017</strain>
    </source>
</reference>
<dbReference type="PANTHER" id="PTHR46196">
    <property type="entry name" value="TRANSCRIPTION FACTOR BHLH155-LIKE ISOFORM X1-RELATED"/>
    <property type="match status" value="1"/>
</dbReference>
<feature type="compositionally biased region" description="Basic and acidic residues" evidence="5">
    <location>
        <begin position="782"/>
        <end position="795"/>
    </location>
</feature>
<keyword evidence="2" id="KW-0805">Transcription regulation</keyword>
<dbReference type="AlphaFoldDB" id="A0A371FEM0"/>
<dbReference type="GO" id="GO:0046983">
    <property type="term" value="F:protein dimerization activity"/>
    <property type="evidence" value="ECO:0007669"/>
    <property type="project" value="InterPro"/>
</dbReference>
<dbReference type="GO" id="GO:0003700">
    <property type="term" value="F:DNA-binding transcription factor activity"/>
    <property type="evidence" value="ECO:0007669"/>
    <property type="project" value="InterPro"/>
</dbReference>
<name>A0A371FEM0_MUCPR</name>
<gene>
    <name evidence="7" type="primary">LHW</name>
    <name evidence="7" type="ORF">CR513_43440</name>
</gene>
<comment type="caution">
    <text evidence="7">The sequence shown here is derived from an EMBL/GenBank/DDBJ whole genome shotgun (WGS) entry which is preliminary data.</text>
</comment>
<dbReference type="Pfam" id="PF23176">
    <property type="entry name" value="bHLH_LHW"/>
    <property type="match status" value="1"/>
</dbReference>
<dbReference type="Proteomes" id="UP000257109">
    <property type="component" value="Unassembled WGS sequence"/>
</dbReference>
<protein>
    <submittedName>
        <fullName evidence="7">Transcription factor LHW</fullName>
    </submittedName>
</protein>
<evidence type="ECO:0000256" key="4">
    <source>
        <dbReference type="ARBA" id="ARBA00023242"/>
    </source>
</evidence>
<keyword evidence="3" id="KW-0804">Transcription</keyword>
<dbReference type="InterPro" id="IPR025610">
    <property type="entry name" value="MYC/MYB_N"/>
</dbReference>
<dbReference type="PROSITE" id="PS50888">
    <property type="entry name" value="BHLH"/>
    <property type="match status" value="1"/>
</dbReference>
<dbReference type="Pfam" id="PF14215">
    <property type="entry name" value="bHLH-MYC_N"/>
    <property type="match status" value="1"/>
</dbReference>
<dbReference type="EMBL" id="QJKJ01009465">
    <property type="protein sequence ID" value="RDX76553.1"/>
    <property type="molecule type" value="Genomic_DNA"/>
</dbReference>